<gene>
    <name evidence="2" type="ORF">K0504_04845</name>
</gene>
<accession>A0ABS7EDD9</accession>
<proteinExistence type="predicted"/>
<comment type="caution">
    <text evidence="2">The sequence shown here is derived from an EMBL/GenBank/DDBJ whole genome shotgun (WGS) entry which is preliminary data.</text>
</comment>
<protein>
    <submittedName>
        <fullName evidence="2">DUF3313 domain-containing protein</fullName>
    </submittedName>
</protein>
<dbReference type="RefSeq" id="WP_220103029.1">
    <property type="nucleotide sequence ID" value="NZ_JAHZSS010000003.1"/>
</dbReference>
<evidence type="ECO:0000313" key="3">
    <source>
        <dbReference type="Proteomes" id="UP001166251"/>
    </source>
</evidence>
<dbReference type="Proteomes" id="UP001166251">
    <property type="component" value="Unassembled WGS sequence"/>
</dbReference>
<keyword evidence="3" id="KW-1185">Reference proteome</keyword>
<name>A0ABS7EDD9_9GAMM</name>
<feature type="chain" id="PRO_5047330871" evidence="1">
    <location>
        <begin position="27"/>
        <end position="224"/>
    </location>
</feature>
<evidence type="ECO:0000313" key="2">
    <source>
        <dbReference type="EMBL" id="MBW8190356.1"/>
    </source>
</evidence>
<organism evidence="2 3">
    <name type="scientific">Neiella holothuriorum</name>
    <dbReference type="NCBI Taxonomy" id="2870530"/>
    <lineage>
        <taxon>Bacteria</taxon>
        <taxon>Pseudomonadati</taxon>
        <taxon>Pseudomonadota</taxon>
        <taxon>Gammaproteobacteria</taxon>
        <taxon>Alteromonadales</taxon>
        <taxon>Echinimonadaceae</taxon>
        <taxon>Neiella</taxon>
    </lineage>
</organism>
<sequence length="224" mass="25031">MKRLSKVAVIISTVCLTMLSANLVKADESATNTSYDHLVATASDKVDELYLKQGADFSHYDSLALTVADVGFRKNAYRSSFNTRGQMKRAMETVTPKIQLLFDETFREVIEEHGHYTMSDKRGDNTLLVVPKLINVYLANLGEMTHTSSARVYAESAGEMTLVLELYDSVSGEILARVVDNKEATDWGHMVRQTSIDNNQQIRRMVKGWATDLNNGLMESAKPD</sequence>
<dbReference type="EMBL" id="JAHZSS010000003">
    <property type="protein sequence ID" value="MBW8190356.1"/>
    <property type="molecule type" value="Genomic_DNA"/>
</dbReference>
<feature type="signal peptide" evidence="1">
    <location>
        <begin position="1"/>
        <end position="26"/>
    </location>
</feature>
<dbReference type="Pfam" id="PF11769">
    <property type="entry name" value="DUF3313"/>
    <property type="match status" value="1"/>
</dbReference>
<keyword evidence="1" id="KW-0732">Signal</keyword>
<dbReference type="InterPro" id="IPR021747">
    <property type="entry name" value="DUF3313"/>
</dbReference>
<evidence type="ECO:0000256" key="1">
    <source>
        <dbReference type="SAM" id="SignalP"/>
    </source>
</evidence>
<reference evidence="2" key="1">
    <citation type="submission" date="2021-07" db="EMBL/GenBank/DDBJ databases">
        <title>Neiella marina sp. nov., isolated from the intestinal content of sea cucumber Apostichopus japonicus.</title>
        <authorList>
            <person name="Bai X."/>
        </authorList>
    </citation>
    <scope>NUCLEOTIDE SEQUENCE</scope>
    <source>
        <strain evidence="2">126</strain>
    </source>
</reference>